<evidence type="ECO:0000256" key="1">
    <source>
        <dbReference type="SAM" id="MobiDB-lite"/>
    </source>
</evidence>
<feature type="transmembrane region" description="Helical" evidence="2">
    <location>
        <begin position="123"/>
        <end position="144"/>
    </location>
</feature>
<evidence type="ECO:0000256" key="2">
    <source>
        <dbReference type="SAM" id="Phobius"/>
    </source>
</evidence>
<gene>
    <name evidence="3" type="ORF">MSAN_00259300</name>
</gene>
<keyword evidence="2" id="KW-0472">Membrane</keyword>
<sequence>MVEPRRFRGRLARPFWAPDREEVRRWVREWRKREKRERKEREKRERKEWEEWEREERERKQQEREERELQRQERERVEWERIQRRSQLIQTLLSPPEGRLLTLLSSFIFIMLAVLALELIGWFIFLGLLVTILAYLLLIILFVASQNFLIRKVRRGSLWSASPTTRVTPWHILRVEF</sequence>
<dbReference type="Proteomes" id="UP000623467">
    <property type="component" value="Unassembled WGS sequence"/>
</dbReference>
<keyword evidence="4" id="KW-1185">Reference proteome</keyword>
<evidence type="ECO:0000313" key="4">
    <source>
        <dbReference type="Proteomes" id="UP000623467"/>
    </source>
</evidence>
<feature type="region of interest" description="Disordered" evidence="1">
    <location>
        <begin position="33"/>
        <end position="65"/>
    </location>
</feature>
<dbReference type="AlphaFoldDB" id="A0A8H6ZG25"/>
<comment type="caution">
    <text evidence="3">The sequence shown here is derived from an EMBL/GenBank/DDBJ whole genome shotgun (WGS) entry which is preliminary data.</text>
</comment>
<accession>A0A8H6ZG25</accession>
<keyword evidence="2" id="KW-1133">Transmembrane helix</keyword>
<evidence type="ECO:0000313" key="3">
    <source>
        <dbReference type="EMBL" id="KAF7378333.1"/>
    </source>
</evidence>
<feature type="transmembrane region" description="Helical" evidence="2">
    <location>
        <begin position="100"/>
        <end position="117"/>
    </location>
</feature>
<organism evidence="3 4">
    <name type="scientific">Mycena sanguinolenta</name>
    <dbReference type="NCBI Taxonomy" id="230812"/>
    <lineage>
        <taxon>Eukaryota</taxon>
        <taxon>Fungi</taxon>
        <taxon>Dikarya</taxon>
        <taxon>Basidiomycota</taxon>
        <taxon>Agaricomycotina</taxon>
        <taxon>Agaricomycetes</taxon>
        <taxon>Agaricomycetidae</taxon>
        <taxon>Agaricales</taxon>
        <taxon>Marasmiineae</taxon>
        <taxon>Mycenaceae</taxon>
        <taxon>Mycena</taxon>
    </lineage>
</organism>
<keyword evidence="2" id="KW-0812">Transmembrane</keyword>
<protein>
    <submittedName>
        <fullName evidence="3">Uncharacterized protein</fullName>
    </submittedName>
</protein>
<reference evidence="3" key="1">
    <citation type="submission" date="2020-05" db="EMBL/GenBank/DDBJ databases">
        <title>Mycena genomes resolve the evolution of fungal bioluminescence.</title>
        <authorList>
            <person name="Tsai I.J."/>
        </authorList>
    </citation>
    <scope>NUCLEOTIDE SEQUENCE</scope>
    <source>
        <strain evidence="3">160909Yilan</strain>
    </source>
</reference>
<dbReference type="OrthoDB" id="3067230at2759"/>
<dbReference type="EMBL" id="JACAZH010000001">
    <property type="protein sequence ID" value="KAF7378333.1"/>
    <property type="molecule type" value="Genomic_DNA"/>
</dbReference>
<name>A0A8H6ZG25_9AGAR</name>
<proteinExistence type="predicted"/>